<dbReference type="GO" id="GO:0000255">
    <property type="term" value="P:allantoin metabolic process"/>
    <property type="evidence" value="ECO:0007669"/>
    <property type="project" value="InterPro"/>
</dbReference>
<evidence type="ECO:0000256" key="6">
    <source>
        <dbReference type="ARBA" id="ARBA00023239"/>
    </source>
</evidence>
<dbReference type="GO" id="GO:0051997">
    <property type="term" value="F:2-oxo-4-hydroxy-4-carboxy-5-ureidoimidazoline decarboxylase activity"/>
    <property type="evidence" value="ECO:0007669"/>
    <property type="project" value="UniProtKB-EC"/>
</dbReference>
<accession>A0A4V3WFR8</accession>
<protein>
    <recommendedName>
        <fullName evidence="3">2-oxo-4-hydroxy-4-carboxy-5-ureidoimidazoline decarboxylase</fullName>
        <ecNumber evidence="3">4.1.1.97</ecNumber>
    </recommendedName>
</protein>
<dbReference type="GO" id="GO:0006144">
    <property type="term" value="P:purine nucleobase metabolic process"/>
    <property type="evidence" value="ECO:0007669"/>
    <property type="project" value="UniProtKB-KW"/>
</dbReference>
<evidence type="ECO:0000256" key="1">
    <source>
        <dbReference type="ARBA" id="ARBA00001163"/>
    </source>
</evidence>
<dbReference type="PANTHER" id="PTHR43466">
    <property type="entry name" value="2-OXO-4-HYDROXY-4-CARBOXY-5-UREIDOIMIDAZOLINE DECARBOXYLASE-RELATED"/>
    <property type="match status" value="1"/>
</dbReference>
<sequence length="163" mass="18430">MKLEAVNRMERSEFVAALGGIFEHSAWVAESAWEKRPFGSVAELHESMMQVVTGSPAESVIAFLRAHPDLGTRLKVTDYSASEQQGAGLDRLSPEEYEILSTLNRNYVERFGFPFILAVRGRSKDDILEAMKTRIDSGIPEEKEEALRQIGRITRFRLDDLLE</sequence>
<feature type="domain" description="Oxo-4-hydroxy-4-carboxy-5-ureidoimidazoline decarboxylase" evidence="7">
    <location>
        <begin position="7"/>
        <end position="159"/>
    </location>
</feature>
<gene>
    <name evidence="8" type="primary">uraD</name>
    <name evidence="8" type="ORF">E6C55_09320</name>
</gene>
<dbReference type="EMBL" id="SSOB01000009">
    <property type="protein sequence ID" value="THF81347.1"/>
    <property type="molecule type" value="Genomic_DNA"/>
</dbReference>
<evidence type="ECO:0000256" key="3">
    <source>
        <dbReference type="ARBA" id="ARBA00012257"/>
    </source>
</evidence>
<dbReference type="AlphaFoldDB" id="A0A4V3WFR8"/>
<organism evidence="8 9">
    <name type="scientific">Cohnella fermenti</name>
    <dbReference type="NCBI Taxonomy" id="2565925"/>
    <lineage>
        <taxon>Bacteria</taxon>
        <taxon>Bacillati</taxon>
        <taxon>Bacillota</taxon>
        <taxon>Bacilli</taxon>
        <taxon>Bacillales</taxon>
        <taxon>Paenibacillaceae</taxon>
        <taxon>Cohnella</taxon>
    </lineage>
</organism>
<comment type="pathway">
    <text evidence="2">Purine metabolism; urate degradation; (S)-allantoin from urate: step 3/3.</text>
</comment>
<dbReference type="PANTHER" id="PTHR43466:SF1">
    <property type="entry name" value="2-OXO-4-HYDROXY-4-CARBOXY-5-UREIDOIMIDAZOLINE DECARBOXYLASE-RELATED"/>
    <property type="match status" value="1"/>
</dbReference>
<comment type="caution">
    <text evidence="8">The sequence shown here is derived from an EMBL/GenBank/DDBJ whole genome shotgun (WGS) entry which is preliminary data.</text>
</comment>
<dbReference type="OrthoDB" id="9809009at2"/>
<keyword evidence="6 8" id="KW-0456">Lyase</keyword>
<dbReference type="EC" id="4.1.1.97" evidence="3"/>
<reference evidence="8 9" key="1">
    <citation type="submission" date="2019-04" db="EMBL/GenBank/DDBJ databases">
        <title>Cohnella sp. nov. isolated from preserved vegetables.</title>
        <authorList>
            <person name="Lin S.-Y."/>
            <person name="Hung M.-H."/>
            <person name="Young C.-C."/>
        </authorList>
    </citation>
    <scope>NUCLEOTIDE SEQUENCE [LARGE SCALE GENOMIC DNA]</scope>
    <source>
        <strain evidence="8 9">CC-MHH1044</strain>
    </source>
</reference>
<evidence type="ECO:0000313" key="8">
    <source>
        <dbReference type="EMBL" id="THF81347.1"/>
    </source>
</evidence>
<dbReference type="Proteomes" id="UP000310636">
    <property type="component" value="Unassembled WGS sequence"/>
</dbReference>
<keyword evidence="5" id="KW-0210">Decarboxylase</keyword>
<keyword evidence="4" id="KW-0659">Purine metabolism</keyword>
<dbReference type="SUPFAM" id="SSF158694">
    <property type="entry name" value="UraD-Like"/>
    <property type="match status" value="1"/>
</dbReference>
<evidence type="ECO:0000259" key="7">
    <source>
        <dbReference type="Pfam" id="PF09349"/>
    </source>
</evidence>
<name>A0A4V3WFR8_9BACL</name>
<keyword evidence="9" id="KW-1185">Reference proteome</keyword>
<dbReference type="UniPathway" id="UPA00394">
    <property type="reaction ID" value="UER00652"/>
</dbReference>
<evidence type="ECO:0000256" key="5">
    <source>
        <dbReference type="ARBA" id="ARBA00022793"/>
    </source>
</evidence>
<dbReference type="InterPro" id="IPR018020">
    <property type="entry name" value="OHCU_decarboxylase"/>
</dbReference>
<evidence type="ECO:0000313" key="9">
    <source>
        <dbReference type="Proteomes" id="UP000310636"/>
    </source>
</evidence>
<dbReference type="GO" id="GO:0019628">
    <property type="term" value="P:urate catabolic process"/>
    <property type="evidence" value="ECO:0007669"/>
    <property type="project" value="UniProtKB-UniPathway"/>
</dbReference>
<dbReference type="Gene3D" id="1.10.3330.10">
    <property type="entry name" value="Oxo-4-hydroxy-4-carboxy-5-ureidoimidazoline decarboxylase"/>
    <property type="match status" value="1"/>
</dbReference>
<proteinExistence type="predicted"/>
<dbReference type="NCBIfam" id="TIGR03164">
    <property type="entry name" value="UHCUDC"/>
    <property type="match status" value="1"/>
</dbReference>
<comment type="catalytic activity">
    <reaction evidence="1">
        <text>5-hydroxy-2-oxo-4-ureido-2,5-dihydro-1H-imidazole-5-carboxylate + H(+) = (S)-allantoin + CO2</text>
        <dbReference type="Rhea" id="RHEA:26301"/>
        <dbReference type="ChEBI" id="CHEBI:15378"/>
        <dbReference type="ChEBI" id="CHEBI:15678"/>
        <dbReference type="ChEBI" id="CHEBI:16526"/>
        <dbReference type="ChEBI" id="CHEBI:58639"/>
        <dbReference type="EC" id="4.1.1.97"/>
    </reaction>
</comment>
<evidence type="ECO:0000256" key="2">
    <source>
        <dbReference type="ARBA" id="ARBA00004754"/>
    </source>
</evidence>
<dbReference type="InterPro" id="IPR036778">
    <property type="entry name" value="OHCU_decarboxylase_sf"/>
</dbReference>
<dbReference type="InterPro" id="IPR017580">
    <property type="entry name" value="OHCU_decarboxylase-1"/>
</dbReference>
<dbReference type="Pfam" id="PF09349">
    <property type="entry name" value="OHCU_decarbox"/>
    <property type="match status" value="1"/>
</dbReference>
<evidence type="ECO:0000256" key="4">
    <source>
        <dbReference type="ARBA" id="ARBA00022631"/>
    </source>
</evidence>